<dbReference type="Gene3D" id="3.30.40.10">
    <property type="entry name" value="Zinc/RING finger domain, C3HC4 (zinc finger)"/>
    <property type="match status" value="1"/>
</dbReference>
<dbReference type="InterPro" id="IPR044066">
    <property type="entry name" value="TRIAD_supradom"/>
</dbReference>
<dbReference type="InterPro" id="IPR013083">
    <property type="entry name" value="Znf_RING/FYVE/PHD"/>
</dbReference>
<dbReference type="GO" id="GO:0043130">
    <property type="term" value="F:ubiquitin binding"/>
    <property type="evidence" value="ECO:0007669"/>
    <property type="project" value="TreeGrafter"/>
</dbReference>
<keyword evidence="12" id="KW-1185">Reference proteome</keyword>
<sequence length="1047" mass="121130">MANRWSAWPSRGTLFRQSSDDDDEWDYGNEERKREIKFLRTQHCVGQEICHISSSLFEKEAERARTATTKVYHLHTVTLEGTKPVQVDEDRPFRMWYPSTTPKKISKAGYSPPQLTSSVISKSREVADGIQWSIVLPERDVVEEVKMRENRVRTDIPFGPTLRRRLYDYLPRHHKTSANGSYKVDNLDYFARADIATSDSDVFKQCSVSVYYPDVNYQRESSALRDVLLSKLNSRLPNRHKLEVAVPKSPYAIAVEEGGSCEILWGEMTHSILIDVSVNQDIREYVRWFFRQAIDAVRLTTTERLKLSKYIDRNKAEKFDNAVRVYFKSWAECRSALENKDHRIARLFPHAFIIGKSDWNSEENATMTYRAKWFVSPSKKTGVVILKDARDQVLAKRILIEHGYFAELQEKNDDTNTMINIGCIPDSFQHDSLFEKCIREMLQVNGVGVKRVYLHRSYRRMHEVNETARRTVYRAIIDYLIRNHEWHHPYPLSIYEWNELLSWNLPWSWRLLDKNEDSQKEDESAREAELIFKDLDCGLRMMTLLTTDEKELNFSNGFDTPQRIVMKPIYCFGVSVTKEVRVACDSFIRRVNEEESVADDPIHSLEIVDKTWTADYQATDDSDTSEGELSVQGWPREHVEEVAMRLISYFEGTHIDCSGEENGKLLYGHGASYVELVRSKLRGKVVIDVDLLQERITLVGEEAETARKKLEYFVANSHAFVITQRLAIEPPRYLHFMRNALRFVGLEKLRAICGGAQINFVDMEHMDFHGTVQQYDLLMDFLQEVDEKLVTTSSKINTSSKPDCPICLSPVSNAFYCLDCGHYYCLKCIIHQVKTLIRNRELPLRCYHMDCGQLFSINDLRCLLLGDNRLPWLNAKKMHALIDSSIDCLLRKDKSLSRCPTPDCFGLFMTETLSERPVIECKCCKRSRCSSCLMEPHEGVSCEMYATLRSDERASLQVYLQDQKGKVRECPTIGCGALIEKGEGCNHMHCTVCNMHFCWLCGFSDTTQSKIYGHLRETHGAIGEEWPLFDNFYLMQPVNPGEADCRL</sequence>
<protein>
    <submittedName>
        <fullName evidence="11">RING-type domain-containing protein</fullName>
    </submittedName>
</protein>
<dbReference type="InterPro" id="IPR018957">
    <property type="entry name" value="Znf_C3HC4_RING-type"/>
</dbReference>
<evidence type="ECO:0000256" key="2">
    <source>
        <dbReference type="ARBA" id="ARBA00022679"/>
    </source>
</evidence>
<dbReference type="CDD" id="cd20335">
    <property type="entry name" value="BRcat_RBR"/>
    <property type="match status" value="1"/>
</dbReference>
<feature type="domain" description="RING-type" evidence="9">
    <location>
        <begin position="804"/>
        <end position="846"/>
    </location>
</feature>
<evidence type="ECO:0000256" key="4">
    <source>
        <dbReference type="ARBA" id="ARBA00022737"/>
    </source>
</evidence>
<evidence type="ECO:0000256" key="5">
    <source>
        <dbReference type="ARBA" id="ARBA00022771"/>
    </source>
</evidence>
<dbReference type="PROSITE" id="PS51873">
    <property type="entry name" value="TRIAD"/>
    <property type="match status" value="1"/>
</dbReference>
<dbReference type="GO" id="GO:0071797">
    <property type="term" value="C:LUBAC complex"/>
    <property type="evidence" value="ECO:0007669"/>
    <property type="project" value="TreeGrafter"/>
</dbReference>
<name>A0AAN8FKQ7_TRICO</name>
<evidence type="ECO:0000313" key="11">
    <source>
        <dbReference type="EMBL" id="KAK5978504.1"/>
    </source>
</evidence>
<comment type="caution">
    <text evidence="11">The sequence shown here is derived from an EMBL/GenBank/DDBJ whole genome shotgun (WGS) entry which is preliminary data.</text>
</comment>
<evidence type="ECO:0000256" key="1">
    <source>
        <dbReference type="ARBA" id="ARBA00004906"/>
    </source>
</evidence>
<comment type="pathway">
    <text evidence="1">Protein modification; protein ubiquitination.</text>
</comment>
<reference evidence="11 12" key="1">
    <citation type="submission" date="2019-10" db="EMBL/GenBank/DDBJ databases">
        <title>Assembly and Annotation for the nematode Trichostrongylus colubriformis.</title>
        <authorList>
            <person name="Martin J."/>
        </authorList>
    </citation>
    <scope>NUCLEOTIDE SEQUENCE [LARGE SCALE GENOMIC DNA]</scope>
    <source>
        <strain evidence="11">G859</strain>
        <tissue evidence="11">Whole worm</tissue>
    </source>
</reference>
<keyword evidence="5 8" id="KW-0863">Zinc-finger</keyword>
<dbReference type="PROSITE" id="PS00518">
    <property type="entry name" value="ZF_RING_1"/>
    <property type="match status" value="1"/>
</dbReference>
<keyword evidence="6" id="KW-0833">Ubl conjugation pathway</keyword>
<dbReference type="GO" id="GO:0097039">
    <property type="term" value="P:protein linear polyubiquitination"/>
    <property type="evidence" value="ECO:0007669"/>
    <property type="project" value="TreeGrafter"/>
</dbReference>
<dbReference type="GO" id="GO:0043161">
    <property type="term" value="P:proteasome-mediated ubiquitin-dependent protein catabolic process"/>
    <property type="evidence" value="ECO:0007669"/>
    <property type="project" value="TreeGrafter"/>
</dbReference>
<feature type="domain" description="RING-type" evidence="10">
    <location>
        <begin position="800"/>
        <end position="1018"/>
    </location>
</feature>
<dbReference type="PROSITE" id="PS50089">
    <property type="entry name" value="ZF_RING_2"/>
    <property type="match status" value="1"/>
</dbReference>
<dbReference type="AlphaFoldDB" id="A0AAN8FKQ7"/>
<dbReference type="Pfam" id="PF01485">
    <property type="entry name" value="IBR"/>
    <property type="match status" value="2"/>
</dbReference>
<evidence type="ECO:0000259" key="10">
    <source>
        <dbReference type="PROSITE" id="PS51873"/>
    </source>
</evidence>
<dbReference type="EMBL" id="WIXE01009372">
    <property type="protein sequence ID" value="KAK5978504.1"/>
    <property type="molecule type" value="Genomic_DNA"/>
</dbReference>
<dbReference type="SUPFAM" id="SSF57850">
    <property type="entry name" value="RING/U-box"/>
    <property type="match status" value="2"/>
</dbReference>
<accession>A0AAN8FKQ7</accession>
<dbReference type="PANTHER" id="PTHR22770">
    <property type="entry name" value="UBIQUITIN CONJUGATING ENZYME 7 INTERACTING PROTEIN-RELATED"/>
    <property type="match status" value="1"/>
</dbReference>
<dbReference type="Proteomes" id="UP001331761">
    <property type="component" value="Unassembled WGS sequence"/>
</dbReference>
<evidence type="ECO:0000256" key="8">
    <source>
        <dbReference type="PROSITE-ProRule" id="PRU00175"/>
    </source>
</evidence>
<dbReference type="InterPro" id="IPR051628">
    <property type="entry name" value="LUBAC_E3_Ligases"/>
</dbReference>
<dbReference type="GO" id="GO:0004842">
    <property type="term" value="F:ubiquitin-protein transferase activity"/>
    <property type="evidence" value="ECO:0007669"/>
    <property type="project" value="TreeGrafter"/>
</dbReference>
<dbReference type="SMART" id="SM00647">
    <property type="entry name" value="IBR"/>
    <property type="match status" value="2"/>
</dbReference>
<keyword evidence="2" id="KW-0808">Transferase</keyword>
<dbReference type="Gene3D" id="1.20.120.1750">
    <property type="match status" value="1"/>
</dbReference>
<dbReference type="GO" id="GO:0008270">
    <property type="term" value="F:zinc ion binding"/>
    <property type="evidence" value="ECO:0007669"/>
    <property type="project" value="UniProtKB-KW"/>
</dbReference>
<dbReference type="InterPro" id="IPR001841">
    <property type="entry name" value="Znf_RING"/>
</dbReference>
<dbReference type="Pfam" id="PF00097">
    <property type="entry name" value="zf-C3HC4"/>
    <property type="match status" value="1"/>
</dbReference>
<keyword evidence="3" id="KW-0479">Metal-binding</keyword>
<evidence type="ECO:0000313" key="12">
    <source>
        <dbReference type="Proteomes" id="UP001331761"/>
    </source>
</evidence>
<organism evidence="11 12">
    <name type="scientific">Trichostrongylus colubriformis</name>
    <name type="common">Black scour worm</name>
    <dbReference type="NCBI Taxonomy" id="6319"/>
    <lineage>
        <taxon>Eukaryota</taxon>
        <taxon>Metazoa</taxon>
        <taxon>Ecdysozoa</taxon>
        <taxon>Nematoda</taxon>
        <taxon>Chromadorea</taxon>
        <taxon>Rhabditida</taxon>
        <taxon>Rhabditina</taxon>
        <taxon>Rhabditomorpha</taxon>
        <taxon>Strongyloidea</taxon>
        <taxon>Trichostrongylidae</taxon>
        <taxon>Trichostrongylus</taxon>
    </lineage>
</organism>
<proteinExistence type="predicted"/>
<gene>
    <name evidence="11" type="ORF">GCK32_001374</name>
</gene>
<evidence type="ECO:0000256" key="6">
    <source>
        <dbReference type="ARBA" id="ARBA00022786"/>
    </source>
</evidence>
<evidence type="ECO:0000256" key="3">
    <source>
        <dbReference type="ARBA" id="ARBA00022723"/>
    </source>
</evidence>
<dbReference type="InterPro" id="IPR017907">
    <property type="entry name" value="Znf_RING_CS"/>
</dbReference>
<evidence type="ECO:0000256" key="7">
    <source>
        <dbReference type="ARBA" id="ARBA00022833"/>
    </source>
</evidence>
<keyword evidence="4" id="KW-0677">Repeat</keyword>
<keyword evidence="7" id="KW-0862">Zinc</keyword>
<dbReference type="InterPro" id="IPR002867">
    <property type="entry name" value="IBR_dom"/>
</dbReference>
<evidence type="ECO:0000259" key="9">
    <source>
        <dbReference type="PROSITE" id="PS50089"/>
    </source>
</evidence>
<dbReference type="PANTHER" id="PTHR22770:SF13">
    <property type="entry name" value="RING-TYPE DOMAIN-CONTAINING PROTEIN"/>
    <property type="match status" value="1"/>
</dbReference>